<sequence>MPTSAATRAASQAVLKVASNAASKAASKTASRAASSPAKVAVPSRKKATELGSVSGRQTANRLAKQIDKLFYQTRKRESVREKVLLPSTIDLVSPSLGDDVLNFLGPSLKDLEGCDIIDLHPGACLWSTKLHDVLKPRRHLLMEPDERYFEPFIKPLLEQPDSKYRHTTLSGAHPKSYWDSYRAIFDDELLAKRAPVDSDDPALRKPNNKLLVTGFLHRKYDDWRKHNYSVNSTNLIVSQMAFAALNNTLFHTWGLVRMLFWVPEDTTYKLLPRSFGSVDGRKALDVTVEMAADVTEVVNTSGSVLDDRAMVGTTSKQRGGFPTTTRASLEGVLERMEKANIQIPEHRQTEALKEVKRLREREGSAQPSKGIEENLTLEEEITRLELYADEFASQYHGTGTHGKIPQLADVGINTFDISSSPHLPASLALGVTRLRLQPLVTVYMGVRNLEDRYARELPSLSEEDAADYRQRIVAILDGVQPYLGWLRRRELLNSFQLVVAETKPFQQDRNQLPYEKRPYEALKASKEEFFPQEAMSLLDIRPRSENFASDIISASESAQVARDFIMSMFHSQSQSIVAALERIAPNAAKDLIPQVPAITDPEQGGRLDPNQLAVRCMSTQMFVDLVKAFLEWPFRPSNADLAPLGHMPNLEKRWSGLAGFEVGDTP</sequence>
<proteinExistence type="predicted"/>
<name>A0ACC3SPK7_9PEZI</name>
<evidence type="ECO:0000313" key="1">
    <source>
        <dbReference type="EMBL" id="KAK8221893.1"/>
    </source>
</evidence>
<dbReference type="EMBL" id="JAMKPW020000001">
    <property type="protein sequence ID" value="KAK8221893.1"/>
    <property type="molecule type" value="Genomic_DNA"/>
</dbReference>
<keyword evidence="2" id="KW-1185">Reference proteome</keyword>
<gene>
    <name evidence="1" type="ORF">M8818_000058</name>
</gene>
<accession>A0ACC3SPK7</accession>
<dbReference type="Proteomes" id="UP001320706">
    <property type="component" value="Unassembled WGS sequence"/>
</dbReference>
<evidence type="ECO:0000313" key="2">
    <source>
        <dbReference type="Proteomes" id="UP001320706"/>
    </source>
</evidence>
<comment type="caution">
    <text evidence="1">The sequence shown here is derived from an EMBL/GenBank/DDBJ whole genome shotgun (WGS) entry which is preliminary data.</text>
</comment>
<reference evidence="1" key="1">
    <citation type="submission" date="2024-02" db="EMBL/GenBank/DDBJ databases">
        <title>Metagenome Assembled Genome of Zalaria obscura JY119.</title>
        <authorList>
            <person name="Vighnesh L."/>
            <person name="Jagadeeshwari U."/>
            <person name="Venkata Ramana C."/>
            <person name="Sasikala C."/>
        </authorList>
    </citation>
    <scope>NUCLEOTIDE SEQUENCE</scope>
    <source>
        <strain evidence="1">JY119</strain>
    </source>
</reference>
<organism evidence="1 2">
    <name type="scientific">Zalaria obscura</name>
    <dbReference type="NCBI Taxonomy" id="2024903"/>
    <lineage>
        <taxon>Eukaryota</taxon>
        <taxon>Fungi</taxon>
        <taxon>Dikarya</taxon>
        <taxon>Ascomycota</taxon>
        <taxon>Pezizomycotina</taxon>
        <taxon>Dothideomycetes</taxon>
        <taxon>Dothideomycetidae</taxon>
        <taxon>Dothideales</taxon>
        <taxon>Zalariaceae</taxon>
        <taxon>Zalaria</taxon>
    </lineage>
</organism>
<protein>
    <submittedName>
        <fullName evidence="1">Uncharacterized protein</fullName>
    </submittedName>
</protein>